<evidence type="ECO:0000313" key="2">
    <source>
        <dbReference type="EMBL" id="WOH01028.1"/>
    </source>
</evidence>
<evidence type="ECO:0000313" key="3">
    <source>
        <dbReference type="Proteomes" id="UP000077755"/>
    </source>
</evidence>
<accession>A0AAF0W9T1</accession>
<evidence type="ECO:0000313" key="1">
    <source>
        <dbReference type="EMBL" id="WOG84055.1"/>
    </source>
</evidence>
<reference evidence="1" key="2">
    <citation type="submission" date="2022-03" db="EMBL/GenBank/DDBJ databases">
        <title>Draft title - Genomic analysis of global carrot germplasm unveils the trajectory of domestication and the origin of high carotenoid orange carrot.</title>
        <authorList>
            <person name="Iorizzo M."/>
            <person name="Ellison S."/>
            <person name="Senalik D."/>
            <person name="Macko-Podgorni A."/>
            <person name="Grzebelus D."/>
            <person name="Bostan H."/>
            <person name="Rolling W."/>
            <person name="Curaba J."/>
            <person name="Simon P."/>
        </authorList>
    </citation>
    <scope>NUCLEOTIDE SEQUENCE</scope>
    <source>
        <tissue evidence="1">Leaf</tissue>
    </source>
</reference>
<dbReference type="Proteomes" id="UP000077755">
    <property type="component" value="Chromosome 1"/>
</dbReference>
<dbReference type="EMBL" id="CP093343">
    <property type="protein sequence ID" value="WOG84055.1"/>
    <property type="molecule type" value="Genomic_DNA"/>
</dbReference>
<dbReference type="AlphaFoldDB" id="A0AAF0W9T1"/>
<gene>
    <name evidence="1" type="ORF">DCAR_0103235</name>
    <name evidence="2" type="ORF">DCAR_0520406</name>
</gene>
<organism evidence="1 3">
    <name type="scientific">Daucus carota subsp. sativus</name>
    <name type="common">Carrot</name>
    <dbReference type="NCBI Taxonomy" id="79200"/>
    <lineage>
        <taxon>Eukaryota</taxon>
        <taxon>Viridiplantae</taxon>
        <taxon>Streptophyta</taxon>
        <taxon>Embryophyta</taxon>
        <taxon>Tracheophyta</taxon>
        <taxon>Spermatophyta</taxon>
        <taxon>Magnoliopsida</taxon>
        <taxon>eudicotyledons</taxon>
        <taxon>Gunneridae</taxon>
        <taxon>Pentapetalae</taxon>
        <taxon>asterids</taxon>
        <taxon>campanulids</taxon>
        <taxon>Apiales</taxon>
        <taxon>Apiaceae</taxon>
        <taxon>Apioideae</taxon>
        <taxon>Scandiceae</taxon>
        <taxon>Daucinae</taxon>
        <taxon>Daucus</taxon>
        <taxon>Daucus sect. Daucus</taxon>
    </lineage>
</organism>
<dbReference type="Proteomes" id="UP000077755">
    <property type="component" value="Chromosome 5"/>
</dbReference>
<sequence>MWSHSTWKWTESKINNKGNCLNNQHGPSLKLYSFKQDFWWSKEQKKCMDHNFLMCIQMQGSESSGTLGGQHWKKRHHKVTSQRQFNLKTEALTSVIQPSLHSIVQPQMKRSDQLRSILH</sequence>
<proteinExistence type="predicted"/>
<dbReference type="EMBL" id="CP093347">
    <property type="protein sequence ID" value="WOH01028.1"/>
    <property type="molecule type" value="Genomic_DNA"/>
</dbReference>
<reference evidence="1" key="1">
    <citation type="journal article" date="2016" name="Nat. Genet.">
        <title>A high-quality carrot genome assembly provides new insights into carotenoid accumulation and asterid genome evolution.</title>
        <authorList>
            <person name="Iorizzo M."/>
            <person name="Ellison S."/>
            <person name="Senalik D."/>
            <person name="Zeng P."/>
            <person name="Satapoomin P."/>
            <person name="Huang J."/>
            <person name="Bowman M."/>
            <person name="Iovene M."/>
            <person name="Sanseverino W."/>
            <person name="Cavagnaro P."/>
            <person name="Yildiz M."/>
            <person name="Macko-Podgorni A."/>
            <person name="Moranska E."/>
            <person name="Grzebelus E."/>
            <person name="Grzebelus D."/>
            <person name="Ashrafi H."/>
            <person name="Zheng Z."/>
            <person name="Cheng S."/>
            <person name="Spooner D."/>
            <person name="Van Deynze A."/>
            <person name="Simon P."/>
        </authorList>
    </citation>
    <scope>NUCLEOTIDE SEQUENCE</scope>
    <source>
        <tissue evidence="1">Leaf</tissue>
    </source>
</reference>
<protein>
    <submittedName>
        <fullName evidence="1">Uncharacterized protein</fullName>
    </submittedName>
</protein>
<keyword evidence="3" id="KW-1185">Reference proteome</keyword>
<name>A0AAF0W9T1_DAUCS</name>